<sequence>MADERTTQESPPTWSDSDSAPPAIAEKKRRLPPFLDHFNGRDLKIFFRCWVAVWVACLLIFIHPSLESIGTATFFAALVLLFLPPSGIVFVYLLGALSLFIGICLAWAWGVITMKAAQAARPAAETQAKVAALQQTAVSQAQNSTSSATEIAQRLVYEGYMLDARVTAVTFCLICTFVYFMARLRASNPKATLTAIFGIIISDLFLNYTPLLPSFSGTLPLTLVKPAAIGVGLGLACSILFFPQSTSHVVLDSMEDIVRLLQVPLAMTANTLCKKEEQPNPDDLRMTQAGIIQKYKSMEPSLAFLPLDFSVGCWGAEDVASFQGPLRDVLVAVLSLLDFHIGRIVGEARTQDVLRKYVDKTPDEDEKHTREVGAHQLTQLAQLLDGFRSPDSHPLRKEVVQELVKTSATAIDACAEGLSVVQECIHLVNCRRWFKRPSQAEREQLQQRCENALEALSKARSVFINEMSDILIGQHEKQTLDEAHHFRPLMFVLVFEEHISNTVQKTEALLARVSTVFQESAKIRVYLPTRFRYAASWASSNEVKAPGSEGTEDDPDRVSADDITKAAQEKLRVTRGFRTKPRPPLSRAILGTYHWFTCDEGLYAIRMVVVTIALGIPGVIPHSAGFYYRAKGLWALIMGQTGLLVYMADFTFSLIARVIGTVIGGVLGLLAWYIGSANGPGNPYGLSAITAAILVILVWIRLYLPPALMQGGIIGGATFLLVIAYSYDDTHIPQYGNPGVGYNVFWRRLLLVLVGVAASAILQTLPRPPSASRHVCKTLSRAMRTLSTHYALLLTVWAQNSSEGRRLAEPLSLQLAETLVALDGPIKLLGFEFSSSRFDSASLAKVNSLCRSLNRQLSRLLLLSSSLPQEFQEQLARQTGLLDHRLIGQVMAVMGLCEQALKTGDALPEILPTPLFKQAVDNWSRGRRGQEEQVISGEMMRDEGYRRFCVAASAYFGFLITVDEMVLVVKGVLGEAHLVGGLGSREGGWLLGDVEKESMEYKAILS</sequence>
<organism evidence="1 2">
    <name type="scientific">Aspergillus costaricaensis CBS 115574</name>
    <dbReference type="NCBI Taxonomy" id="1448317"/>
    <lineage>
        <taxon>Eukaryota</taxon>
        <taxon>Fungi</taxon>
        <taxon>Dikarya</taxon>
        <taxon>Ascomycota</taxon>
        <taxon>Pezizomycotina</taxon>
        <taxon>Eurotiomycetes</taxon>
        <taxon>Eurotiomycetidae</taxon>
        <taxon>Eurotiales</taxon>
        <taxon>Aspergillaceae</taxon>
        <taxon>Aspergillus</taxon>
        <taxon>Aspergillus subgen. Circumdati</taxon>
    </lineage>
</organism>
<dbReference type="Proteomes" id="UP000249748">
    <property type="component" value="Unassembled WGS sequence"/>
</dbReference>
<proteinExistence type="predicted"/>
<reference evidence="1" key="1">
    <citation type="submission" date="2018-02" db="EMBL/GenBank/DDBJ databases">
        <title>The genomes of Aspergillus section Nigri reveals drivers in fungal speciation.</title>
        <authorList>
            <consortium name="DOE Joint Genome Institute"/>
            <person name="Vesth T.C."/>
            <person name="Nybo J."/>
            <person name="Theobald S."/>
            <person name="Brandl J."/>
            <person name="Frisvad J.C."/>
            <person name="Nielsen K.F."/>
            <person name="Lyhne E.K."/>
            <person name="Kogle M.E."/>
            <person name="Kuo A."/>
            <person name="Riley R."/>
            <person name="Clum A."/>
            <person name="Nolan M."/>
            <person name="Lipzen A."/>
            <person name="Salamov A."/>
            <person name="Henrissat B."/>
            <person name="Wiebenga A."/>
            <person name="De vries R.P."/>
            <person name="Grigoriev I.V."/>
            <person name="Mortensen U.H."/>
            <person name="Andersen M.R."/>
            <person name="Baker S.E."/>
        </authorList>
    </citation>
    <scope>NUCLEOTIDE SEQUENCE</scope>
    <source>
        <strain evidence="1">CBS 115574</strain>
    </source>
</reference>
<protein>
    <submittedName>
        <fullName evidence="1">Uncharacterized protein</fullName>
    </submittedName>
</protein>
<evidence type="ECO:0000313" key="2">
    <source>
        <dbReference type="Proteomes" id="UP000249748"/>
    </source>
</evidence>
<keyword evidence="2" id="KW-1185">Reference proteome</keyword>
<accession>A0ACD1INY2</accession>
<name>A0ACD1INY2_9EURO</name>
<dbReference type="EMBL" id="KZ824540">
    <property type="protein sequence ID" value="RAK92049.1"/>
    <property type="molecule type" value="Genomic_DNA"/>
</dbReference>
<evidence type="ECO:0000313" key="1">
    <source>
        <dbReference type="EMBL" id="RAK92049.1"/>
    </source>
</evidence>
<gene>
    <name evidence="1" type="ORF">BO79DRAFT_243631</name>
</gene>